<dbReference type="InterPro" id="IPR011650">
    <property type="entry name" value="Peptidase_M20_dimer"/>
</dbReference>
<evidence type="ECO:0000256" key="5">
    <source>
        <dbReference type="NCBIfam" id="TIGR01882"/>
    </source>
</evidence>
<evidence type="ECO:0000256" key="3">
    <source>
        <dbReference type="ARBA" id="ARBA00022801"/>
    </source>
</evidence>
<dbReference type="eggNOG" id="COG2195">
    <property type="taxonomic scope" value="Bacteria"/>
</dbReference>
<dbReference type="Gene3D" id="3.40.630.10">
    <property type="entry name" value="Zn peptidases"/>
    <property type="match status" value="1"/>
</dbReference>
<dbReference type="STRING" id="319236.BST91_08745"/>
<sequence length="268" mass="29759">MNKEEVLERFLSYISIDTESDASSPTTPSTDKQWDLARKLHQELIDMGMSDVTIDEHAYVMATLPSNVDHEVPTIGFISHFDTTPDYTGKNIKPQIIENYDGGDIPLKGSDLILSPDYFESLKNYIGQTIITTDGTTLLAADDKAGITEIMTAVKYLIDHPEIKHGAIKVGFTPDEEIGRGAHKFDVEKFGADWAYTMDGSQVGELEYENFNAAGAVVTFHGKIVHPGYAKGKMINSMYVASEFIESLPKLETPEHTEDYQGFSTYTI</sequence>
<dbReference type="GO" id="GO:0006508">
    <property type="term" value="P:proteolysis"/>
    <property type="evidence" value="ECO:0007669"/>
    <property type="project" value="UniProtKB-UniRule"/>
</dbReference>
<evidence type="ECO:0000256" key="2">
    <source>
        <dbReference type="ARBA" id="ARBA00022723"/>
    </source>
</evidence>
<accession>A0A090PZS7</accession>
<evidence type="ECO:0000256" key="4">
    <source>
        <dbReference type="ARBA" id="ARBA00022833"/>
    </source>
</evidence>
<dbReference type="GO" id="GO:0045148">
    <property type="term" value="F:tripeptide aminopeptidase activity"/>
    <property type="evidence" value="ECO:0007669"/>
    <property type="project" value="UniProtKB-UniRule"/>
</dbReference>
<evidence type="ECO:0000256" key="1">
    <source>
        <dbReference type="ARBA" id="ARBA00001947"/>
    </source>
</evidence>
<protein>
    <recommendedName>
        <fullName evidence="5">Peptidase T</fullName>
        <ecNumber evidence="5">3.4.11.4</ecNumber>
    </recommendedName>
</protein>
<dbReference type="Proteomes" id="UP000029221">
    <property type="component" value="Unassembled WGS sequence"/>
</dbReference>
<dbReference type="InterPro" id="IPR001261">
    <property type="entry name" value="ArgE/DapE_CS"/>
</dbReference>
<dbReference type="SUPFAM" id="SSF55031">
    <property type="entry name" value="Bacterial exopeptidase dimerisation domain"/>
    <property type="match status" value="1"/>
</dbReference>
<dbReference type="GO" id="GO:0008270">
    <property type="term" value="F:zinc ion binding"/>
    <property type="evidence" value="ECO:0007669"/>
    <property type="project" value="InterPro"/>
</dbReference>
<comment type="caution">
    <text evidence="7">The sequence shown here is derived from an EMBL/GenBank/DDBJ whole genome shotgun (WGS) entry which is preliminary data.</text>
</comment>
<evidence type="ECO:0000313" key="8">
    <source>
        <dbReference type="Proteomes" id="UP000029221"/>
    </source>
</evidence>
<keyword evidence="7" id="KW-0645">Protease</keyword>
<keyword evidence="8" id="KW-1185">Reference proteome</keyword>
<dbReference type="PANTHER" id="PTHR42994">
    <property type="entry name" value="PEPTIDASE T"/>
    <property type="match status" value="1"/>
</dbReference>
<dbReference type="PROSITE" id="PS00758">
    <property type="entry name" value="ARGE_DAPE_CPG2_1"/>
    <property type="match status" value="1"/>
</dbReference>
<evidence type="ECO:0000259" key="6">
    <source>
        <dbReference type="Pfam" id="PF07687"/>
    </source>
</evidence>
<dbReference type="Gene3D" id="3.30.70.360">
    <property type="match status" value="1"/>
</dbReference>
<reference evidence="7" key="1">
    <citation type="journal article" date="2014" name="Genome Announc.">
        <title>Draft Genome Sequences of Marine Flavobacterium Nonlabens Strains NR17, NR24, NR27, NR32, NR33, and Ara13.</title>
        <authorList>
            <person name="Nakanishi M."/>
            <person name="Meirelles P."/>
            <person name="Suzuki R."/>
            <person name="Takatani N."/>
            <person name="Mino S."/>
            <person name="Suda W."/>
            <person name="Oshima K."/>
            <person name="Hattori M."/>
            <person name="Ohkuma M."/>
            <person name="Hosokawa M."/>
            <person name="Miyashita K."/>
            <person name="Thompson F.L."/>
            <person name="Niwa A."/>
            <person name="Sawabe T."/>
            <person name="Sawabe T."/>
        </authorList>
    </citation>
    <scope>NUCLEOTIDE SEQUENCE [LARGE SCALE GENOMIC DNA]</scope>
    <source>
        <strain evidence="7">JCM 19294</strain>
    </source>
</reference>
<dbReference type="SUPFAM" id="SSF53187">
    <property type="entry name" value="Zn-dependent exopeptidases"/>
    <property type="match status" value="1"/>
</dbReference>
<comment type="cofactor">
    <cofactor evidence="1">
        <name>Zn(2+)</name>
        <dbReference type="ChEBI" id="CHEBI:29105"/>
    </cofactor>
</comment>
<dbReference type="EMBL" id="BBML01000002">
    <property type="protein sequence ID" value="GAK96285.1"/>
    <property type="molecule type" value="Genomic_DNA"/>
</dbReference>
<keyword evidence="7" id="KW-0031">Aminopeptidase</keyword>
<dbReference type="EC" id="3.4.11.4" evidence="5"/>
<dbReference type="InterPro" id="IPR010161">
    <property type="entry name" value="Peptidase_M20B"/>
</dbReference>
<name>A0A090PZS7_9FLAO</name>
<dbReference type="InterPro" id="IPR036264">
    <property type="entry name" value="Bact_exopeptidase_dim_dom"/>
</dbReference>
<dbReference type="PROSITE" id="PS00759">
    <property type="entry name" value="ARGE_DAPE_CPG2_2"/>
    <property type="match status" value="1"/>
</dbReference>
<proteinExistence type="predicted"/>
<dbReference type="PANTHER" id="PTHR42994:SF1">
    <property type="entry name" value="PEPTIDASE T"/>
    <property type="match status" value="1"/>
</dbReference>
<dbReference type="MEROPS" id="M20.003"/>
<keyword evidence="4" id="KW-0862">Zinc</keyword>
<dbReference type="GO" id="GO:0005829">
    <property type="term" value="C:cytosol"/>
    <property type="evidence" value="ECO:0007669"/>
    <property type="project" value="TreeGrafter"/>
</dbReference>
<feature type="domain" description="Peptidase M20 dimerisation" evidence="6">
    <location>
        <begin position="208"/>
        <end position="268"/>
    </location>
</feature>
<keyword evidence="3 7" id="KW-0378">Hydrolase</keyword>
<dbReference type="GO" id="GO:0006518">
    <property type="term" value="P:peptide metabolic process"/>
    <property type="evidence" value="ECO:0007669"/>
    <property type="project" value="InterPro"/>
</dbReference>
<dbReference type="AlphaFoldDB" id="A0A090PZS7"/>
<dbReference type="NCBIfam" id="TIGR01882">
    <property type="entry name" value="peptidase-T"/>
    <property type="match status" value="1"/>
</dbReference>
<dbReference type="NCBIfam" id="NF003976">
    <property type="entry name" value="PRK05469.1"/>
    <property type="match status" value="1"/>
</dbReference>
<organism evidence="7 8">
    <name type="scientific">Nonlabens tegetincola</name>
    <dbReference type="NCBI Taxonomy" id="323273"/>
    <lineage>
        <taxon>Bacteria</taxon>
        <taxon>Pseudomonadati</taxon>
        <taxon>Bacteroidota</taxon>
        <taxon>Flavobacteriia</taxon>
        <taxon>Flavobacteriales</taxon>
        <taxon>Flavobacteriaceae</taxon>
        <taxon>Nonlabens</taxon>
    </lineage>
</organism>
<dbReference type="NCBIfam" id="NF009920">
    <property type="entry name" value="PRK13381.1"/>
    <property type="match status" value="1"/>
</dbReference>
<keyword evidence="2" id="KW-0479">Metal-binding</keyword>
<gene>
    <name evidence="7" type="ORF">JCM19294_1798</name>
</gene>
<evidence type="ECO:0000313" key="7">
    <source>
        <dbReference type="EMBL" id="GAK96285.1"/>
    </source>
</evidence>
<dbReference type="Pfam" id="PF07687">
    <property type="entry name" value="M20_dimer"/>
    <property type="match status" value="1"/>
</dbReference>